<evidence type="ECO:0000256" key="1">
    <source>
        <dbReference type="ARBA" id="ARBA00022801"/>
    </source>
</evidence>
<dbReference type="OrthoDB" id="447842at2759"/>
<protein>
    <recommendedName>
        <fullName evidence="3">Nudix hydrolase domain-containing protein</fullName>
    </recommendedName>
</protein>
<dbReference type="Pfam" id="PF00293">
    <property type="entry name" value="NUDIX"/>
    <property type="match status" value="1"/>
</dbReference>
<sequence>IIIVNESGKVLLGRRRNSHAPYWSIPGGKLELGETFEACAAREGLEETGLTLEHCEVISLSNNLQTYREEGVHFISVFLLCKYGDWTGTPENREPEKCHGWEWHDPQALPVPHFEASQNAIGRWLEGSVYKAE</sequence>
<organism evidence="4 5">
    <name type="scientific">Kipferlia bialata</name>
    <dbReference type="NCBI Taxonomy" id="797122"/>
    <lineage>
        <taxon>Eukaryota</taxon>
        <taxon>Metamonada</taxon>
        <taxon>Carpediemonas-like organisms</taxon>
        <taxon>Kipferlia</taxon>
    </lineage>
</organism>
<dbReference type="PROSITE" id="PS00893">
    <property type="entry name" value="NUDIX_BOX"/>
    <property type="match status" value="1"/>
</dbReference>
<dbReference type="InterPro" id="IPR015797">
    <property type="entry name" value="NUDIX_hydrolase-like_dom_sf"/>
</dbReference>
<dbReference type="EMBL" id="BDIP01005113">
    <property type="protein sequence ID" value="GIQ89502.1"/>
    <property type="molecule type" value="Genomic_DNA"/>
</dbReference>
<dbReference type="InterPro" id="IPR020476">
    <property type="entry name" value="Nudix_hydrolase"/>
</dbReference>
<dbReference type="PRINTS" id="PR00502">
    <property type="entry name" value="NUDIXFAMILY"/>
</dbReference>
<evidence type="ECO:0000259" key="3">
    <source>
        <dbReference type="PROSITE" id="PS51462"/>
    </source>
</evidence>
<dbReference type="InterPro" id="IPR020084">
    <property type="entry name" value="NUDIX_hydrolase_CS"/>
</dbReference>
<accession>A0A9K3GNK9</accession>
<feature type="non-terminal residue" evidence="4">
    <location>
        <position position="1"/>
    </location>
</feature>
<reference evidence="4 5" key="1">
    <citation type="journal article" date="2018" name="PLoS ONE">
        <title>The draft genome of Kipferlia bialata reveals reductive genome evolution in fornicate parasites.</title>
        <authorList>
            <person name="Tanifuji G."/>
            <person name="Takabayashi S."/>
            <person name="Kume K."/>
            <person name="Takagi M."/>
            <person name="Nakayama T."/>
            <person name="Kamikawa R."/>
            <person name="Inagaki Y."/>
            <person name="Hashimoto T."/>
        </authorList>
    </citation>
    <scope>NUCLEOTIDE SEQUENCE [LARGE SCALE GENOMIC DNA]</scope>
    <source>
        <strain evidence="4">NY0173</strain>
    </source>
</reference>
<dbReference type="PANTHER" id="PTHR16099">
    <property type="entry name" value="8-OXO-DGTP DIPHOSPHATES NUDT15"/>
    <property type="match status" value="1"/>
</dbReference>
<dbReference type="PANTHER" id="PTHR16099:SF5">
    <property type="entry name" value="NUCLEOTIDE TRIPHOSPHATE DIPHOSPHATASE NUDT15"/>
    <property type="match status" value="1"/>
</dbReference>
<gene>
    <name evidence="4" type="ORF">KIPB_011992</name>
</gene>
<evidence type="ECO:0000313" key="5">
    <source>
        <dbReference type="Proteomes" id="UP000265618"/>
    </source>
</evidence>
<dbReference type="AlphaFoldDB" id="A0A9K3GNK9"/>
<dbReference type="InterPro" id="IPR000086">
    <property type="entry name" value="NUDIX_hydrolase_dom"/>
</dbReference>
<feature type="domain" description="Nudix hydrolase" evidence="3">
    <location>
        <begin position="1"/>
        <end position="127"/>
    </location>
</feature>
<dbReference type="Proteomes" id="UP000265618">
    <property type="component" value="Unassembled WGS sequence"/>
</dbReference>
<dbReference type="Gene3D" id="3.90.79.10">
    <property type="entry name" value="Nucleoside Triphosphate Pyrophosphohydrolase"/>
    <property type="match status" value="1"/>
</dbReference>
<proteinExistence type="inferred from homology"/>
<evidence type="ECO:0000313" key="4">
    <source>
        <dbReference type="EMBL" id="GIQ89502.1"/>
    </source>
</evidence>
<dbReference type="SUPFAM" id="SSF55811">
    <property type="entry name" value="Nudix"/>
    <property type="match status" value="1"/>
</dbReference>
<dbReference type="GO" id="GO:0016787">
    <property type="term" value="F:hydrolase activity"/>
    <property type="evidence" value="ECO:0007669"/>
    <property type="project" value="UniProtKB-KW"/>
</dbReference>
<keyword evidence="5" id="KW-1185">Reference proteome</keyword>
<dbReference type="CDD" id="cd04678">
    <property type="entry name" value="NUDIX_MTH2_Nudt15"/>
    <property type="match status" value="1"/>
</dbReference>
<dbReference type="PROSITE" id="PS51462">
    <property type="entry name" value="NUDIX"/>
    <property type="match status" value="1"/>
</dbReference>
<comment type="caution">
    <text evidence="4">The sequence shown here is derived from an EMBL/GenBank/DDBJ whole genome shotgun (WGS) entry which is preliminary data.</text>
</comment>
<keyword evidence="1 2" id="KW-0378">Hydrolase</keyword>
<evidence type="ECO:0000256" key="2">
    <source>
        <dbReference type="RuleBase" id="RU003476"/>
    </source>
</evidence>
<name>A0A9K3GNK9_9EUKA</name>
<comment type="similarity">
    <text evidence="2">Belongs to the Nudix hydrolase family.</text>
</comment>